<dbReference type="Pfam" id="PF08327">
    <property type="entry name" value="AHSA1"/>
    <property type="match status" value="1"/>
</dbReference>
<dbReference type="Proteomes" id="UP001622690">
    <property type="component" value="Chromosome"/>
</dbReference>
<gene>
    <name evidence="3" type="ORF">OHU27_02005</name>
</gene>
<sequence>MSTQQNIPADGFTYTLTRTLDAPVGAVWRAWTDAGQYARWAGAEPGSVEMDVRPDGAWKATMVTPDGTSFPLTGSYLEVVTDRRLVVGMDVPGRPDPAVMTVELDAKDGDRTDIVVRQTSPTAEECDMSEQGSTMLLDSLTAFLASPATS</sequence>
<dbReference type="Gene3D" id="3.30.530.20">
    <property type="match status" value="1"/>
</dbReference>
<evidence type="ECO:0000256" key="1">
    <source>
        <dbReference type="ARBA" id="ARBA00006817"/>
    </source>
</evidence>
<dbReference type="RefSeq" id="WP_406256251.1">
    <property type="nucleotide sequence ID" value="NZ_CP108125.1"/>
</dbReference>
<evidence type="ECO:0000259" key="2">
    <source>
        <dbReference type="Pfam" id="PF08327"/>
    </source>
</evidence>
<reference evidence="3 4" key="1">
    <citation type="submission" date="2022-10" db="EMBL/GenBank/DDBJ databases">
        <title>The complete genomes of actinobacterial strains from the NBC collection.</title>
        <authorList>
            <person name="Joergensen T.S."/>
            <person name="Alvarez Arevalo M."/>
            <person name="Sterndorff E.B."/>
            <person name="Faurdal D."/>
            <person name="Vuksanovic O."/>
            <person name="Mourched A.-S."/>
            <person name="Charusanti P."/>
            <person name="Shaw S."/>
            <person name="Blin K."/>
            <person name="Weber T."/>
        </authorList>
    </citation>
    <scope>NUCLEOTIDE SEQUENCE [LARGE SCALE GENOMIC DNA]</scope>
    <source>
        <strain evidence="3 4">NBC_00206</strain>
    </source>
</reference>
<comment type="similarity">
    <text evidence="1">Belongs to the AHA1 family.</text>
</comment>
<feature type="domain" description="Activator of Hsp90 ATPase homologue 1/2-like C-terminal" evidence="2">
    <location>
        <begin position="21"/>
        <end position="144"/>
    </location>
</feature>
<name>A0ABZ1IRB0_9ACTN</name>
<organism evidence="3 4">
    <name type="scientific">Streptomyces nigra</name>
    <dbReference type="NCBI Taxonomy" id="1827580"/>
    <lineage>
        <taxon>Bacteria</taxon>
        <taxon>Bacillati</taxon>
        <taxon>Actinomycetota</taxon>
        <taxon>Actinomycetes</taxon>
        <taxon>Kitasatosporales</taxon>
        <taxon>Streptomycetaceae</taxon>
        <taxon>Streptomyces</taxon>
    </lineage>
</organism>
<dbReference type="SUPFAM" id="SSF55961">
    <property type="entry name" value="Bet v1-like"/>
    <property type="match status" value="1"/>
</dbReference>
<protein>
    <submittedName>
        <fullName evidence="3">SRPBCC domain-containing protein</fullName>
    </submittedName>
</protein>
<accession>A0ABZ1IRB0</accession>
<dbReference type="EMBL" id="CP108125">
    <property type="protein sequence ID" value="WTO81255.1"/>
    <property type="molecule type" value="Genomic_DNA"/>
</dbReference>
<proteinExistence type="inferred from homology"/>
<keyword evidence="4" id="KW-1185">Reference proteome</keyword>
<dbReference type="InterPro" id="IPR013538">
    <property type="entry name" value="ASHA1/2-like_C"/>
</dbReference>
<dbReference type="InterPro" id="IPR023393">
    <property type="entry name" value="START-like_dom_sf"/>
</dbReference>
<evidence type="ECO:0000313" key="4">
    <source>
        <dbReference type="Proteomes" id="UP001622690"/>
    </source>
</evidence>
<evidence type="ECO:0000313" key="3">
    <source>
        <dbReference type="EMBL" id="WTO81255.1"/>
    </source>
</evidence>